<proteinExistence type="inferred from homology"/>
<feature type="compositionally biased region" description="Low complexity" evidence="10">
    <location>
        <begin position="92"/>
        <end position="104"/>
    </location>
</feature>
<feature type="region of interest" description="Disordered" evidence="10">
    <location>
        <begin position="228"/>
        <end position="262"/>
    </location>
</feature>
<comment type="caution">
    <text evidence="11">The sequence shown here is derived from an EMBL/GenBank/DDBJ whole genome shotgun (WGS) entry which is preliminary data.</text>
</comment>
<evidence type="ECO:0000256" key="9">
    <source>
        <dbReference type="SAM" id="Coils"/>
    </source>
</evidence>
<dbReference type="EMBL" id="BEGY01000103">
    <property type="protein sequence ID" value="GAX83641.1"/>
    <property type="molecule type" value="Genomic_DNA"/>
</dbReference>
<dbReference type="PANTHER" id="PTHR34031">
    <property type="entry name" value="CENTROSOMAL PROTEIN OF 162 KDA"/>
    <property type="match status" value="1"/>
</dbReference>
<keyword evidence="4" id="KW-0963">Cytoplasm</keyword>
<evidence type="ECO:0000256" key="5">
    <source>
        <dbReference type="ARBA" id="ARBA00022701"/>
    </source>
</evidence>
<keyword evidence="8" id="KW-0206">Cytoskeleton</keyword>
<feature type="coiled-coil region" evidence="9">
    <location>
        <begin position="369"/>
        <end position="514"/>
    </location>
</feature>
<reference evidence="11 12" key="1">
    <citation type="submission" date="2017-08" db="EMBL/GenBank/DDBJ databases">
        <title>Acidophilic green algal genome provides insights into adaptation to an acidic environment.</title>
        <authorList>
            <person name="Hirooka S."/>
            <person name="Hirose Y."/>
            <person name="Kanesaki Y."/>
            <person name="Higuchi S."/>
            <person name="Fujiwara T."/>
            <person name="Onuma R."/>
            <person name="Era A."/>
            <person name="Ohbayashi R."/>
            <person name="Uzuka A."/>
            <person name="Nozaki H."/>
            <person name="Yoshikawa H."/>
            <person name="Miyagishima S.Y."/>
        </authorList>
    </citation>
    <scope>NUCLEOTIDE SEQUENCE [LARGE SCALE GENOMIC DNA]</scope>
    <source>
        <strain evidence="11 12">NIES-2499</strain>
    </source>
</reference>
<evidence type="ECO:0000256" key="10">
    <source>
        <dbReference type="SAM" id="MobiDB-lite"/>
    </source>
</evidence>
<evidence type="ECO:0000256" key="6">
    <source>
        <dbReference type="ARBA" id="ARBA00022794"/>
    </source>
</evidence>
<feature type="region of interest" description="Disordered" evidence="10">
    <location>
        <begin position="788"/>
        <end position="813"/>
    </location>
</feature>
<dbReference type="STRING" id="1157962.A0A250XKM0"/>
<name>A0A250XKM0_9CHLO</name>
<dbReference type="GO" id="GO:0060271">
    <property type="term" value="P:cilium assembly"/>
    <property type="evidence" value="ECO:0007669"/>
    <property type="project" value="TreeGrafter"/>
</dbReference>
<feature type="coiled-coil region" evidence="9">
    <location>
        <begin position="820"/>
        <end position="847"/>
    </location>
</feature>
<evidence type="ECO:0000256" key="2">
    <source>
        <dbReference type="ARBA" id="ARBA00009485"/>
    </source>
</evidence>
<dbReference type="GO" id="GO:0005814">
    <property type="term" value="C:centriole"/>
    <property type="evidence" value="ECO:0007669"/>
    <property type="project" value="UniProtKB-SubCell"/>
</dbReference>
<dbReference type="AlphaFoldDB" id="A0A250XKM0"/>
<organism evidence="11 12">
    <name type="scientific">Chlamydomonas eustigma</name>
    <dbReference type="NCBI Taxonomy" id="1157962"/>
    <lineage>
        <taxon>Eukaryota</taxon>
        <taxon>Viridiplantae</taxon>
        <taxon>Chlorophyta</taxon>
        <taxon>core chlorophytes</taxon>
        <taxon>Chlorophyceae</taxon>
        <taxon>CS clade</taxon>
        <taxon>Chlamydomonadales</taxon>
        <taxon>Chlamydomonadaceae</taxon>
        <taxon>Chlamydomonas</taxon>
    </lineage>
</organism>
<sequence length="1198" mass="133523">MQSHGGSISSRYSATDMSYDSIFEAESEDGVVPVASRMSIASNQDIMEPGDDGGLHDNAQYAQEVDDLPDASRTYPGNEPQPPLQKNTNLVDSSPASGAPSADPTQAPAVATSQLPARAPALQHATENSSQTQPLVDIGCSVMRAPAEDVPTPSDRTYSHPEDLTVPTAIHAHTVIPSKSSTGLAAESPPSPKPDVIPHFLPSSPPTLPPPLPTQSPNIMIFKSQRAVGIPPGGQQPSLAPTHYDDMSTNKSQSHNTLQDSVEEPWRDPLPALSHTVVLHQPASASGRAEHTPTRPVVVTDKDSQFSHTQPSWQRRQQLEASMHLDINSDKPNQGNRDMDDEALLSQQKRQLDLSQRHLALVIERSIEYTRAADRIQELQKHVETLTSRLTSALQDRDKAEVSLISLTRQHHDAEERLRDMYEKRLEVVHKEAAGLRGKLDKLEAESTKGKLTAIGDKVQLSGEELAALRRNVEEQEVLIKGYQQENEAAVQKIKALEEEVARAEAIAAEGAMRVERQLLLAQEDRQVKGAETATRLRQALDLQRELEVLKEDSSMREKELKNQIDKLRTEKKELEARLGGVDMAKMKEGDVLVVKVKEEMESLRLHHAAMVTELQTKLNWYVENQELLTKNDALVQEQRDLIHRLEERLSFYEGPSSQGTVKRMKELQAQVTSLTQALRSRGGPKSLAAIIEAARPSAEESAIVQGLQVQLERVREDLSRKDDEYETKLRSYQQQYEQLRRQYEEKQGKEESALKLRKRNKELEQQVEELRAAHTKKIRELEARMKAAASAPGSRREVPAAASPLMTPPSRVPAGTTALALAQKEIKRLNTELDLKTRQVAEMHLKLAQAEACIVKLEGRQGAADVQQDDRNVMYYRNSPAGKQGVMSSTSSSGQYRQAAGFAVGMGDKNHMVSPTRSSTPNLVRYLQSKTSDSKAGRDQSADVELQRRCQALTLECNSLREALHEAQQQMLLLQQGNYLQSPAHTTSIGTSGSNTLALQQRLNATLQELEGTRSETISLQRKLEAAELALASAQRIQAESAARAAELRSDEQRAMLRLRDEVAHSEGIKWRERLAVLEQDLRAAHVRIEQLQQELAAARQKQHWSPEAAAFAALERKLDELESEGRSREQRWRAMLEEERSMAVAQLEMRDKKWELILQTKSSEVERFKLEVDSLLQAAKKLHTQQSLFANSSNTA</sequence>
<feature type="compositionally biased region" description="Polar residues" evidence="10">
    <location>
        <begin position="249"/>
        <end position="260"/>
    </location>
</feature>
<evidence type="ECO:0000256" key="7">
    <source>
        <dbReference type="ARBA" id="ARBA00023054"/>
    </source>
</evidence>
<evidence type="ECO:0000256" key="4">
    <source>
        <dbReference type="ARBA" id="ARBA00022490"/>
    </source>
</evidence>
<dbReference type="GO" id="GO:0005879">
    <property type="term" value="C:axonemal microtubule"/>
    <property type="evidence" value="ECO:0007669"/>
    <property type="project" value="TreeGrafter"/>
</dbReference>
<gene>
    <name evidence="11" type="ORF">CEUSTIGMA_g11065.t1</name>
</gene>
<keyword evidence="6" id="KW-0970">Cilium biogenesis/degradation</keyword>
<feature type="region of interest" description="Disordered" evidence="10">
    <location>
        <begin position="282"/>
        <end position="315"/>
    </location>
</feature>
<keyword evidence="5" id="KW-0493">Microtubule</keyword>
<evidence type="ECO:0000313" key="12">
    <source>
        <dbReference type="Proteomes" id="UP000232323"/>
    </source>
</evidence>
<evidence type="ECO:0000256" key="1">
    <source>
        <dbReference type="ARBA" id="ARBA00004114"/>
    </source>
</evidence>
<feature type="region of interest" description="Disordered" evidence="10">
    <location>
        <begin position="42"/>
        <end position="111"/>
    </location>
</feature>
<evidence type="ECO:0000256" key="8">
    <source>
        <dbReference type="ARBA" id="ARBA00023212"/>
    </source>
</evidence>
<dbReference type="PANTHER" id="PTHR34031:SF1">
    <property type="entry name" value="CENTROSOMAL PROTEIN OF 162 KDA"/>
    <property type="match status" value="1"/>
</dbReference>
<evidence type="ECO:0000256" key="3">
    <source>
        <dbReference type="ARBA" id="ARBA00021406"/>
    </source>
</evidence>
<evidence type="ECO:0000313" key="11">
    <source>
        <dbReference type="EMBL" id="GAX83641.1"/>
    </source>
</evidence>
<keyword evidence="12" id="KW-1185">Reference proteome</keyword>
<feature type="coiled-coil region" evidence="9">
    <location>
        <begin position="551"/>
        <end position="585"/>
    </location>
</feature>
<dbReference type="Proteomes" id="UP000232323">
    <property type="component" value="Unassembled WGS sequence"/>
</dbReference>
<protein>
    <recommendedName>
        <fullName evidence="3">Centrosomal protein of 162 kDa</fullName>
    </recommendedName>
</protein>
<comment type="subcellular location">
    <subcellularLocation>
        <location evidence="1">Cytoplasm</location>
        <location evidence="1">Cytoskeleton</location>
        <location evidence="1">Microtubule organizing center</location>
        <location evidence="1">Centrosome</location>
        <location evidence="1">Centriole</location>
    </subcellularLocation>
</comment>
<feature type="coiled-coil region" evidence="9">
    <location>
        <begin position="1076"/>
        <end position="1133"/>
    </location>
</feature>
<accession>A0A250XKM0</accession>
<feature type="compositionally biased region" description="Polar residues" evidence="10">
    <location>
        <begin position="306"/>
        <end position="315"/>
    </location>
</feature>
<dbReference type="OrthoDB" id="551463at2759"/>
<comment type="similarity">
    <text evidence="2">Belongs to the CEP162 family.</text>
</comment>
<keyword evidence="7 9" id="KW-0175">Coiled coil</keyword>
<dbReference type="InterPro" id="IPR038774">
    <property type="entry name" value="CEP162-like"/>
</dbReference>